<feature type="transmembrane region" description="Helical" evidence="1">
    <location>
        <begin position="46"/>
        <end position="64"/>
    </location>
</feature>
<organism evidence="2">
    <name type="scientific">Myoviridae sp. ct9Ns12</name>
    <dbReference type="NCBI Taxonomy" id="2826626"/>
    <lineage>
        <taxon>Viruses</taxon>
        <taxon>Duplodnaviria</taxon>
        <taxon>Heunggongvirae</taxon>
        <taxon>Uroviricota</taxon>
        <taxon>Caudoviricetes</taxon>
    </lineage>
</organism>
<accession>A0A8S5MID0</accession>
<protein>
    <submittedName>
        <fullName evidence="2">Phosphoinositide-interacting protein family</fullName>
    </submittedName>
</protein>
<name>A0A8S5MID0_9CAUD</name>
<keyword evidence="1" id="KW-0812">Transmembrane</keyword>
<reference evidence="2" key="1">
    <citation type="journal article" date="2021" name="Proc. Natl. Acad. Sci. U.S.A.">
        <title>A Catalog of Tens of Thousands of Viruses from Human Metagenomes Reveals Hidden Associations with Chronic Diseases.</title>
        <authorList>
            <person name="Tisza M.J."/>
            <person name="Buck C.B."/>
        </authorList>
    </citation>
    <scope>NUCLEOTIDE SEQUENCE</scope>
    <source>
        <strain evidence="2">Ct9Ns12</strain>
    </source>
</reference>
<feature type="transmembrane region" description="Helical" evidence="1">
    <location>
        <begin position="76"/>
        <end position="95"/>
    </location>
</feature>
<dbReference type="EMBL" id="BK014906">
    <property type="protein sequence ID" value="DAD81659.1"/>
    <property type="molecule type" value="Genomic_DNA"/>
</dbReference>
<evidence type="ECO:0000313" key="2">
    <source>
        <dbReference type="EMBL" id="DAD81659.1"/>
    </source>
</evidence>
<keyword evidence="1" id="KW-1133">Transmembrane helix</keyword>
<keyword evidence="1" id="KW-0472">Membrane</keyword>
<proteinExistence type="predicted"/>
<sequence>MEAVKGGTLYKDPKIERAVISHFKIYEVSDMELDSLKEGDDGGKKLNYSIGCFSLFIGMIVSFTTSSFHNDKIAGAMYMLAVVLFVLGIICYISYRKSENKTDKIYNKIKSRGCDVTKLDK</sequence>
<evidence type="ECO:0000256" key="1">
    <source>
        <dbReference type="SAM" id="Phobius"/>
    </source>
</evidence>